<dbReference type="GO" id="GO:1990130">
    <property type="term" value="C:GATOR1 complex"/>
    <property type="evidence" value="ECO:0007669"/>
    <property type="project" value="TreeGrafter"/>
</dbReference>
<dbReference type="PANTHER" id="PTHR13179:SF8">
    <property type="entry name" value="GATOR COMPLEX PROTEIN DEPDC5"/>
    <property type="match status" value="1"/>
</dbReference>
<evidence type="ECO:0000256" key="1">
    <source>
        <dbReference type="ARBA" id="ARBA00004148"/>
    </source>
</evidence>
<dbReference type="InterPro" id="IPR027244">
    <property type="entry name" value="IML1"/>
</dbReference>
<dbReference type="EMBL" id="BTGC01000003">
    <property type="protein sequence ID" value="GMM50757.1"/>
    <property type="molecule type" value="Genomic_DNA"/>
</dbReference>
<dbReference type="Pfam" id="PF12257">
    <property type="entry name" value="IML1"/>
    <property type="match status" value="1"/>
</dbReference>
<evidence type="ECO:0000313" key="6">
    <source>
        <dbReference type="EMBL" id="GMM50757.1"/>
    </source>
</evidence>
<accession>A0AAV5RI36</accession>
<comment type="caution">
    <text evidence="6">The sequence shown here is derived from an EMBL/GenBank/DDBJ whole genome shotgun (WGS) entry which is preliminary data.</text>
</comment>
<protein>
    <recommendedName>
        <fullName evidence="3">Vacuolar membrane-associated protein IML1</fullName>
    </recommendedName>
    <alternativeName>
        <fullName evidence="4">Vacuolar membrane-associated protein iml1</fullName>
    </alternativeName>
</protein>
<proteinExistence type="inferred from homology"/>
<gene>
    <name evidence="6" type="ORF">DASB73_017150</name>
</gene>
<dbReference type="GO" id="GO:0010508">
    <property type="term" value="P:positive regulation of autophagy"/>
    <property type="evidence" value="ECO:0007669"/>
    <property type="project" value="TreeGrafter"/>
</dbReference>
<comment type="similarity">
    <text evidence="2">Belongs to the IML1 family.</text>
</comment>
<evidence type="ECO:0000259" key="5">
    <source>
        <dbReference type="PROSITE" id="PS50186"/>
    </source>
</evidence>
<dbReference type="InterPro" id="IPR048255">
    <property type="entry name" value="IML1_N"/>
</dbReference>
<sequence>MDVELTAWAHNADDPNVYVDPLHLGASDGDLAELITQDKDQRRNLYFQINSKALNGAVSVSSPVLQKLGISLRQTVKIRALNSHADKRRIMLDVVEIRFKGVMLTRNDQYKIAKRLSDCCVYSGQRLNYLNDLIRLHVDTLFRDGKKKFSGFIGDDTRLVFRSDSARVLIFIQMSSEMWNFDESGDIMFHRLVNSFIPEMLHRWHDQGDSHLVSIILFTSVTSIQQKLQAGKFAPETENFYRVVVDSVHISRWFDIMETLRVEFKKFPEEVLVTPEGKIRGYFSPSIKGNLLEAISLATTLLTSKFTDKDLLRSGVQALFATAGPTCYDVNLAEMYRLSRRLLGVEIGIELVCLARPPLHVAPLFRSLVSRTKPRLMHFVPTWINVSFWTPNKYSKQWIPQCRIYDLQMVGLIENHGRTLDLQFDVKQTFEQEYMKAYDARVFAKHEVQDLRPVVDGLLPVATTATTYVIATHEPSSPTLTTHSSGSDSVLPSPTYSTSNFNASMFNPINTLGPTRNLGRLNTPSIGSDMNMLAVNHTHAFKVDRKQREPATAVEYSFPSMWRVLSNAATVDNPSRVSAYGRWANVYPPKKKLSAVSWHSLKAPASLPLTSESFPNMRIFKENYKFQFYDVAIDPEEMDMPEVLDEMIGQRLMMGFQIAVGPGAKAAESSLSRGNPNFVLPVAPRKARDCVGVRIYLIRTGIVHRLAADDDHTINVRIYTYQGIDIDEMESPSTTTAVTRVKTKYDTDYHIINSQFLNQQIEHINWSMLDQQMAGADDPLENMSSTRNNGLVALRYVVIPVECQARNDLTPEEIHVEGVTKLVRALQKRCGNNSFIVHYYTGKMHDAVNEMLLDSRNQLVVNRLNTHISLKSMASEMQGKLGLPLRDRRWHFSLYKRVFTGNEFARWLLKTFSDINDLVEASDFAQKLMDQGLFRHPENRHKFINGHYFYQMTEEYAQEEIEDNQIQGVPNKVHVSESFIINVANDSTNKAERVKVSVDRLHNPKNTFHVLAEWLNATPKLVDEMFNSFSRLIRPYGLRLVQVAVADVQGSIEDSPFKTVVNVSLCTGGSTDGNTRGFLHFILRKYNYVLDIHGRSEISNYDVVFMWGRLQSTFAQYIHVSGYVLVQLTDTDTIIITPNTLHVSRAVMMGQAAESECDNLINGLRKLFNDKERIDELQAEYIAKNNKSK</sequence>
<comment type="subcellular location">
    <subcellularLocation>
        <location evidence="1">Vacuole membrane</location>
        <topology evidence="1">Peripheral membrane protein</topology>
    </subcellularLocation>
</comment>
<evidence type="ECO:0000313" key="7">
    <source>
        <dbReference type="Proteomes" id="UP001362899"/>
    </source>
</evidence>
<dbReference type="InterPro" id="IPR036390">
    <property type="entry name" value="WH_DNA-bd_sf"/>
</dbReference>
<dbReference type="AlphaFoldDB" id="A0AAV5RI36"/>
<dbReference type="GO" id="GO:1904262">
    <property type="term" value="P:negative regulation of TORC1 signaling"/>
    <property type="evidence" value="ECO:0007669"/>
    <property type="project" value="TreeGrafter"/>
</dbReference>
<dbReference type="InterPro" id="IPR000591">
    <property type="entry name" value="DEP_dom"/>
</dbReference>
<dbReference type="InterPro" id="IPR036388">
    <property type="entry name" value="WH-like_DNA-bd_sf"/>
</dbReference>
<name>A0AAV5RI36_STABA</name>
<evidence type="ECO:0000256" key="2">
    <source>
        <dbReference type="ARBA" id="ARBA00005643"/>
    </source>
</evidence>
<dbReference type="Pfam" id="PF00610">
    <property type="entry name" value="DEP"/>
    <property type="match status" value="1"/>
</dbReference>
<dbReference type="GO" id="GO:0035556">
    <property type="term" value="P:intracellular signal transduction"/>
    <property type="evidence" value="ECO:0007669"/>
    <property type="project" value="InterPro"/>
</dbReference>
<evidence type="ECO:0000256" key="3">
    <source>
        <dbReference type="ARBA" id="ARBA00018529"/>
    </source>
</evidence>
<feature type="domain" description="DEP" evidence="5">
    <location>
        <begin position="879"/>
        <end position="954"/>
    </location>
</feature>
<dbReference type="Proteomes" id="UP001362899">
    <property type="component" value="Unassembled WGS sequence"/>
</dbReference>
<reference evidence="6 7" key="1">
    <citation type="journal article" date="2023" name="Elife">
        <title>Identification of key yeast species and microbe-microbe interactions impacting larval growth of Drosophila in the wild.</title>
        <authorList>
            <person name="Mure A."/>
            <person name="Sugiura Y."/>
            <person name="Maeda R."/>
            <person name="Honda K."/>
            <person name="Sakurai N."/>
            <person name="Takahashi Y."/>
            <person name="Watada M."/>
            <person name="Katoh T."/>
            <person name="Gotoh A."/>
            <person name="Gotoh Y."/>
            <person name="Taniguchi I."/>
            <person name="Nakamura K."/>
            <person name="Hayashi T."/>
            <person name="Katayama T."/>
            <person name="Uemura T."/>
            <person name="Hattori Y."/>
        </authorList>
    </citation>
    <scope>NUCLEOTIDE SEQUENCE [LARGE SCALE GENOMIC DNA]</scope>
    <source>
        <strain evidence="6 7">SB-73</strain>
    </source>
</reference>
<dbReference type="PANTHER" id="PTHR13179">
    <property type="entry name" value="DEP DOMAIN CONTAINING PROTEIN 5"/>
    <property type="match status" value="1"/>
</dbReference>
<dbReference type="SMART" id="SM00049">
    <property type="entry name" value="DEP"/>
    <property type="match status" value="1"/>
</dbReference>
<dbReference type="GO" id="GO:0005774">
    <property type="term" value="C:vacuolar membrane"/>
    <property type="evidence" value="ECO:0007669"/>
    <property type="project" value="UniProtKB-SubCell"/>
</dbReference>
<dbReference type="SUPFAM" id="SSF46785">
    <property type="entry name" value="Winged helix' DNA-binding domain"/>
    <property type="match status" value="1"/>
</dbReference>
<evidence type="ECO:0000256" key="4">
    <source>
        <dbReference type="ARBA" id="ARBA00021881"/>
    </source>
</evidence>
<dbReference type="GO" id="GO:0005096">
    <property type="term" value="F:GTPase activator activity"/>
    <property type="evidence" value="ECO:0007669"/>
    <property type="project" value="InterPro"/>
</dbReference>
<organism evidence="6 7">
    <name type="scientific">Starmerella bacillaris</name>
    <name type="common">Yeast</name>
    <name type="synonym">Candida zemplinina</name>
    <dbReference type="NCBI Taxonomy" id="1247836"/>
    <lineage>
        <taxon>Eukaryota</taxon>
        <taxon>Fungi</taxon>
        <taxon>Dikarya</taxon>
        <taxon>Ascomycota</taxon>
        <taxon>Saccharomycotina</taxon>
        <taxon>Dipodascomycetes</taxon>
        <taxon>Dipodascales</taxon>
        <taxon>Trichomonascaceae</taxon>
        <taxon>Starmerella</taxon>
    </lineage>
</organism>
<keyword evidence="7" id="KW-1185">Reference proteome</keyword>
<dbReference type="Gene3D" id="1.10.10.10">
    <property type="entry name" value="Winged helix-like DNA-binding domain superfamily/Winged helix DNA-binding domain"/>
    <property type="match status" value="1"/>
</dbReference>
<dbReference type="PROSITE" id="PS50186">
    <property type="entry name" value="DEP"/>
    <property type="match status" value="1"/>
</dbReference>